<accession>A0AAV0ZCC6</accession>
<sequence length="201" mass="22275">MVHQNVGTNRVLSSNTLSTFSESTTSIPSFAVSYFINNLKFSSESALKASKLVHFKTSKKPDSVLNFSEPTVSPIQIYTKSSKENPGSFPATPRKGFSQSFNFYSPSLSVTCFLCFLQTFTEMSTIVRRGIHCLQRLNSANVSAALLEKGQNRVIDASLTLMRERAKLKGETRSQGSLTRSKASCRLKWKTNRQKTSATPV</sequence>
<dbReference type="EMBL" id="OX451735">
    <property type="protein sequence ID" value="CAI8595431.1"/>
    <property type="molecule type" value="Genomic_DNA"/>
</dbReference>
<name>A0AAV0ZCC6_VICFA</name>
<protein>
    <submittedName>
        <fullName evidence="1">Uncharacterized protein</fullName>
    </submittedName>
</protein>
<evidence type="ECO:0000313" key="2">
    <source>
        <dbReference type="Proteomes" id="UP001157006"/>
    </source>
</evidence>
<gene>
    <name evidence="1" type="ORF">VFH_I191000</name>
</gene>
<organism evidence="1 2">
    <name type="scientific">Vicia faba</name>
    <name type="common">Broad bean</name>
    <name type="synonym">Faba vulgaris</name>
    <dbReference type="NCBI Taxonomy" id="3906"/>
    <lineage>
        <taxon>Eukaryota</taxon>
        <taxon>Viridiplantae</taxon>
        <taxon>Streptophyta</taxon>
        <taxon>Embryophyta</taxon>
        <taxon>Tracheophyta</taxon>
        <taxon>Spermatophyta</taxon>
        <taxon>Magnoliopsida</taxon>
        <taxon>eudicotyledons</taxon>
        <taxon>Gunneridae</taxon>
        <taxon>Pentapetalae</taxon>
        <taxon>rosids</taxon>
        <taxon>fabids</taxon>
        <taxon>Fabales</taxon>
        <taxon>Fabaceae</taxon>
        <taxon>Papilionoideae</taxon>
        <taxon>50 kb inversion clade</taxon>
        <taxon>NPAAA clade</taxon>
        <taxon>Hologalegina</taxon>
        <taxon>IRL clade</taxon>
        <taxon>Fabeae</taxon>
        <taxon>Vicia</taxon>
    </lineage>
</organism>
<keyword evidence="2" id="KW-1185">Reference proteome</keyword>
<proteinExistence type="predicted"/>
<dbReference type="AlphaFoldDB" id="A0AAV0ZCC6"/>
<evidence type="ECO:0000313" key="1">
    <source>
        <dbReference type="EMBL" id="CAI8595431.1"/>
    </source>
</evidence>
<dbReference type="Proteomes" id="UP001157006">
    <property type="component" value="Chromosome 1S"/>
</dbReference>
<reference evidence="1 2" key="1">
    <citation type="submission" date="2023-01" db="EMBL/GenBank/DDBJ databases">
        <authorList>
            <person name="Kreplak J."/>
        </authorList>
    </citation>
    <scope>NUCLEOTIDE SEQUENCE [LARGE SCALE GENOMIC DNA]</scope>
</reference>